<dbReference type="HOGENOM" id="CLU_126443_0_0_6"/>
<proteinExistence type="predicted"/>
<dbReference type="RefSeq" id="WP_013033085.1">
    <property type="nucleotide sequence ID" value="NC_013960.1"/>
</dbReference>
<dbReference type="Pfam" id="PF16694">
    <property type="entry name" value="Cytochrome_P460"/>
    <property type="match status" value="1"/>
</dbReference>
<dbReference type="Gene3D" id="3.50.70.20">
    <property type="entry name" value="Cytochrome P460"/>
    <property type="match status" value="1"/>
</dbReference>
<sequence>MKNPLKLVAIICALSPLYAYGGGDPEFVKFPEGYEQSFSHYATINRANQKQVAKLYANETAVSSHKEGQTADSGSAIVMEVYKPKTDAEGKPIPGDNGIFKIDALAAVAVMEKKDNWDAAYPQEHRAGNWGFAVYNPDGTPKSNDLECAQCHTPLESQDHMFTHQKLIDYVKHH</sequence>
<evidence type="ECO:0000313" key="4">
    <source>
        <dbReference type="Proteomes" id="UP000001844"/>
    </source>
</evidence>
<evidence type="ECO:0000259" key="2">
    <source>
        <dbReference type="Pfam" id="PF16694"/>
    </source>
</evidence>
<evidence type="ECO:0000313" key="3">
    <source>
        <dbReference type="EMBL" id="ADE15220.1"/>
    </source>
</evidence>
<dbReference type="CDD" id="cd20716">
    <property type="entry name" value="cyt_P460_fam"/>
    <property type="match status" value="1"/>
</dbReference>
<dbReference type="eggNOG" id="ENOG50337YY">
    <property type="taxonomic scope" value="Bacteria"/>
</dbReference>
<dbReference type="Proteomes" id="UP000001844">
    <property type="component" value="Chromosome"/>
</dbReference>
<dbReference type="STRING" id="472759.Nhal_2121"/>
<name>D5C4Z7_NITHN</name>
<protein>
    <recommendedName>
        <fullName evidence="2">Cytochrome P460 domain-containing protein</fullName>
    </recommendedName>
</protein>
<dbReference type="AlphaFoldDB" id="D5C4Z7"/>
<dbReference type="OrthoDB" id="511546at2"/>
<feature type="domain" description="Cytochrome P460" evidence="2">
    <location>
        <begin position="31"/>
        <end position="163"/>
    </location>
</feature>
<dbReference type="InterPro" id="IPR038142">
    <property type="entry name" value="Cytochrome_P460_sp"/>
</dbReference>
<evidence type="ECO:0000256" key="1">
    <source>
        <dbReference type="SAM" id="SignalP"/>
    </source>
</evidence>
<feature type="chain" id="PRO_5003069532" description="Cytochrome P460 domain-containing protein" evidence="1">
    <location>
        <begin position="22"/>
        <end position="174"/>
    </location>
</feature>
<keyword evidence="4" id="KW-1185">Reference proteome</keyword>
<reference evidence="4" key="1">
    <citation type="submission" date="2010-04" db="EMBL/GenBank/DDBJ databases">
        <title>Complete genome sequence of Nitrosococcus halophilus Nc4, a salt-adapted, aerobic obligate ammonia-oxidizing sulfur purple bacterium.</title>
        <authorList>
            <consortium name="US DOE Joint Genome Institute"/>
            <person name="Campbell M.A."/>
            <person name="Malfatti S.A."/>
            <person name="Chain P.S.G."/>
            <person name="Heidelberg J.F."/>
            <person name="Ward B.B."/>
            <person name="Klotz M.G."/>
        </authorList>
    </citation>
    <scope>NUCLEOTIDE SEQUENCE [LARGE SCALE GENOMIC DNA]</scope>
    <source>
        <strain evidence="4">Nc4</strain>
    </source>
</reference>
<dbReference type="EMBL" id="CP001798">
    <property type="protein sequence ID" value="ADE15220.1"/>
    <property type="molecule type" value="Genomic_DNA"/>
</dbReference>
<dbReference type="KEGG" id="nhl:Nhal_2121"/>
<feature type="signal peptide" evidence="1">
    <location>
        <begin position="1"/>
        <end position="21"/>
    </location>
</feature>
<accession>D5C4Z7</accession>
<gene>
    <name evidence="3" type="ordered locus">Nhal_2121</name>
</gene>
<organism evidence="3 4">
    <name type="scientific">Nitrosococcus halophilus (strain Nc4)</name>
    <dbReference type="NCBI Taxonomy" id="472759"/>
    <lineage>
        <taxon>Bacteria</taxon>
        <taxon>Pseudomonadati</taxon>
        <taxon>Pseudomonadota</taxon>
        <taxon>Gammaproteobacteria</taxon>
        <taxon>Chromatiales</taxon>
        <taxon>Chromatiaceae</taxon>
        <taxon>Nitrosococcus</taxon>
    </lineage>
</organism>
<keyword evidence="1" id="KW-0732">Signal</keyword>
<dbReference type="InterPro" id="IPR032033">
    <property type="entry name" value="Cytochrome_P460"/>
</dbReference>